<dbReference type="GO" id="GO:0043420">
    <property type="term" value="P:anthranilate metabolic process"/>
    <property type="evidence" value="ECO:0007669"/>
    <property type="project" value="UniProtKB-UniRule"/>
</dbReference>
<dbReference type="eggNOG" id="KOG3846">
    <property type="taxonomic scope" value="Eukaryota"/>
</dbReference>
<dbReference type="GO" id="GO:0019805">
    <property type="term" value="P:quinolinate biosynthetic process"/>
    <property type="evidence" value="ECO:0007669"/>
    <property type="project" value="UniProtKB-UniRule"/>
</dbReference>
<dbReference type="OrthoDB" id="5978656at2759"/>
<dbReference type="PANTHER" id="PTHR14084">
    <property type="entry name" value="KYNURENINASE"/>
    <property type="match status" value="1"/>
</dbReference>
<dbReference type="Pfam" id="PF22580">
    <property type="entry name" value="KYNU_C"/>
    <property type="match status" value="1"/>
</dbReference>
<dbReference type="InterPro" id="IPR015424">
    <property type="entry name" value="PyrdxlP-dep_Trfase"/>
</dbReference>
<dbReference type="GO" id="GO:0097053">
    <property type="term" value="P:L-kynurenine catabolic process"/>
    <property type="evidence" value="ECO:0007669"/>
    <property type="project" value="UniProtKB-UniRule"/>
</dbReference>
<dbReference type="PIRSF" id="PIRSF038800">
    <property type="entry name" value="KYNU"/>
    <property type="match status" value="1"/>
</dbReference>
<dbReference type="EC" id="3.7.1.3" evidence="4 5"/>
<feature type="binding site" evidence="4">
    <location>
        <position position="256"/>
    </location>
    <ligand>
        <name>pyridoxal 5'-phosphate</name>
        <dbReference type="ChEBI" id="CHEBI:597326"/>
    </ligand>
</feature>
<feature type="binding site" evidence="4">
    <location>
        <position position="253"/>
    </location>
    <ligand>
        <name>pyridoxal 5'-phosphate</name>
        <dbReference type="ChEBI" id="CHEBI:597326"/>
    </ligand>
</feature>
<dbReference type="SUPFAM" id="SSF53383">
    <property type="entry name" value="PLP-dependent transferases"/>
    <property type="match status" value="1"/>
</dbReference>
<evidence type="ECO:0000313" key="7">
    <source>
        <dbReference type="Proteomes" id="UP000054350"/>
    </source>
</evidence>
<evidence type="ECO:0000256" key="4">
    <source>
        <dbReference type="HAMAP-Rule" id="MF_03017"/>
    </source>
</evidence>
<evidence type="ECO:0000256" key="5">
    <source>
        <dbReference type="PIRNR" id="PIRNR038800"/>
    </source>
</evidence>
<dbReference type="HAMAP" id="MF_01970">
    <property type="entry name" value="Kynureninase"/>
    <property type="match status" value="1"/>
</dbReference>
<dbReference type="GO" id="GO:0030170">
    <property type="term" value="F:pyridoxal phosphate binding"/>
    <property type="evidence" value="ECO:0007669"/>
    <property type="project" value="UniProtKB-UniRule"/>
</dbReference>
<evidence type="ECO:0000256" key="3">
    <source>
        <dbReference type="ARBA" id="ARBA00022898"/>
    </source>
</evidence>
<comment type="pathway">
    <text evidence="4 5">Amino-acid degradation; L-kynurenine degradation; L-alanine and anthranilate from L-kynurenine: step 1/1.</text>
</comment>
<dbReference type="FunFam" id="3.40.640.10:FF:000031">
    <property type="entry name" value="Kynureninase"/>
    <property type="match status" value="1"/>
</dbReference>
<keyword evidence="3 4" id="KW-0663">Pyridoxal phosphate</keyword>
<organism evidence="6 7">
    <name type="scientific">Allomyces macrogynus (strain ATCC 38327)</name>
    <name type="common">Allomyces javanicus var. macrogynus</name>
    <dbReference type="NCBI Taxonomy" id="578462"/>
    <lineage>
        <taxon>Eukaryota</taxon>
        <taxon>Fungi</taxon>
        <taxon>Fungi incertae sedis</taxon>
        <taxon>Blastocladiomycota</taxon>
        <taxon>Blastocladiomycetes</taxon>
        <taxon>Blastocladiales</taxon>
        <taxon>Blastocladiaceae</taxon>
        <taxon>Allomyces</taxon>
    </lineage>
</organism>
<protein>
    <recommendedName>
        <fullName evidence="4 5">Kynureninase</fullName>
        <ecNumber evidence="4 5">3.7.1.3</ecNumber>
    </recommendedName>
    <alternativeName>
        <fullName evidence="4">Biosynthesis of nicotinic acid protein 5</fullName>
    </alternativeName>
    <alternativeName>
        <fullName evidence="4">L-kynurenine hydrolase</fullName>
    </alternativeName>
</protein>
<feature type="binding site" evidence="4">
    <location>
        <position position="141"/>
    </location>
    <ligand>
        <name>pyridoxal 5'-phosphate</name>
        <dbReference type="ChEBI" id="CHEBI:597326"/>
    </ligand>
</feature>
<dbReference type="EMBL" id="GG745349">
    <property type="protein sequence ID" value="KNE66061.1"/>
    <property type="molecule type" value="Genomic_DNA"/>
</dbReference>
<feature type="binding site" evidence="4">
    <location>
        <position position="339"/>
    </location>
    <ligand>
        <name>pyridoxal 5'-phosphate</name>
        <dbReference type="ChEBI" id="CHEBI:597326"/>
    </ligand>
</feature>
<feature type="modified residue" description="N6-(pyridoxal phosphate)lysine" evidence="4">
    <location>
        <position position="279"/>
    </location>
</feature>
<comment type="pathway">
    <text evidence="4 5">Cofactor biosynthesis; NAD(+) biosynthesis; quinolinate from L-kynurenine: step 2/3.</text>
</comment>
<feature type="binding site" evidence="4">
    <location>
        <begin position="168"/>
        <end position="171"/>
    </location>
    <ligand>
        <name>pyridoxal 5'-phosphate</name>
        <dbReference type="ChEBI" id="CHEBI:597326"/>
    </ligand>
</feature>
<keyword evidence="4 5" id="KW-0963">Cytoplasm</keyword>
<dbReference type="UniPathway" id="UPA00253">
    <property type="reaction ID" value="UER00329"/>
</dbReference>
<comment type="subunit">
    <text evidence="4 5">Homodimer.</text>
</comment>
<reference evidence="6 7" key="1">
    <citation type="submission" date="2009-11" db="EMBL/GenBank/DDBJ databases">
        <title>Annotation of Allomyces macrogynus ATCC 38327.</title>
        <authorList>
            <consortium name="The Broad Institute Genome Sequencing Platform"/>
            <person name="Russ C."/>
            <person name="Cuomo C."/>
            <person name="Burger G."/>
            <person name="Gray M.W."/>
            <person name="Holland P.W.H."/>
            <person name="King N."/>
            <person name="Lang F.B.F."/>
            <person name="Roger A.J."/>
            <person name="Ruiz-Trillo I."/>
            <person name="Young S.K."/>
            <person name="Zeng Q."/>
            <person name="Gargeya S."/>
            <person name="Fitzgerald M."/>
            <person name="Haas B."/>
            <person name="Abouelleil A."/>
            <person name="Alvarado L."/>
            <person name="Arachchi H.M."/>
            <person name="Berlin A."/>
            <person name="Chapman S.B."/>
            <person name="Gearin G."/>
            <person name="Goldberg J."/>
            <person name="Griggs A."/>
            <person name="Gujja S."/>
            <person name="Hansen M."/>
            <person name="Heiman D."/>
            <person name="Howarth C."/>
            <person name="Larimer J."/>
            <person name="Lui A."/>
            <person name="MacDonald P.J.P."/>
            <person name="McCowen C."/>
            <person name="Montmayeur A."/>
            <person name="Murphy C."/>
            <person name="Neiman D."/>
            <person name="Pearson M."/>
            <person name="Priest M."/>
            <person name="Roberts A."/>
            <person name="Saif S."/>
            <person name="Shea T."/>
            <person name="Sisk P."/>
            <person name="Stolte C."/>
            <person name="Sykes S."/>
            <person name="Wortman J."/>
            <person name="Nusbaum C."/>
            <person name="Birren B."/>
        </authorList>
    </citation>
    <scope>NUCLEOTIDE SEQUENCE [LARGE SCALE GENOMIC DNA]</scope>
    <source>
        <strain evidence="6 7">ATCC 38327</strain>
    </source>
</reference>
<dbReference type="Gene3D" id="3.90.1150.10">
    <property type="entry name" value="Aspartate Aminotransferase, domain 1"/>
    <property type="match status" value="1"/>
</dbReference>
<dbReference type="Proteomes" id="UP000054350">
    <property type="component" value="Unassembled WGS sequence"/>
</dbReference>
<comment type="catalytic activity">
    <reaction evidence="5">
        <text>3-hydroxy-L-kynurenine + H2O = 3-hydroxyanthranilate + L-alanine + H(+)</text>
        <dbReference type="Rhea" id="RHEA:25143"/>
        <dbReference type="ChEBI" id="CHEBI:15377"/>
        <dbReference type="ChEBI" id="CHEBI:15378"/>
        <dbReference type="ChEBI" id="CHEBI:36559"/>
        <dbReference type="ChEBI" id="CHEBI:57972"/>
        <dbReference type="ChEBI" id="CHEBI:58125"/>
        <dbReference type="EC" id="3.7.1.3"/>
    </reaction>
</comment>
<dbReference type="VEuPathDB" id="FungiDB:AMAG_10324"/>
<feature type="binding site" evidence="4">
    <location>
        <position position="224"/>
    </location>
    <ligand>
        <name>pyridoxal 5'-phosphate</name>
        <dbReference type="ChEBI" id="CHEBI:597326"/>
    </ligand>
</feature>
<dbReference type="Gene3D" id="3.40.640.10">
    <property type="entry name" value="Type I PLP-dependent aspartate aminotransferase-like (Major domain)"/>
    <property type="match status" value="1"/>
</dbReference>
<gene>
    <name evidence="4" type="primary">BNA5</name>
    <name evidence="6" type="ORF">AMAG_10324</name>
</gene>
<evidence type="ECO:0000256" key="2">
    <source>
        <dbReference type="ARBA" id="ARBA00022801"/>
    </source>
</evidence>
<keyword evidence="1 4" id="KW-0662">Pyridine nucleotide biosynthesis</keyword>
<keyword evidence="2 4" id="KW-0378">Hydrolase</keyword>
<feature type="binding site" evidence="4">
    <location>
        <position position="140"/>
    </location>
    <ligand>
        <name>pyridoxal 5'-phosphate</name>
        <dbReference type="ChEBI" id="CHEBI:597326"/>
    </ligand>
</feature>
<comment type="function">
    <text evidence="4 5">Catalyzes the cleavage of L-kynurenine (L-Kyn) and L-3-hydroxykynurenine (L-3OHKyn) into anthranilic acid (AA) and 3-hydroxyanthranilic acid (3-OHAA), respectively.</text>
</comment>
<dbReference type="InterPro" id="IPR015421">
    <property type="entry name" value="PyrdxlP-dep_Trfase_major"/>
</dbReference>
<comment type="subcellular location">
    <subcellularLocation>
        <location evidence="4 5">Cytoplasm</location>
    </subcellularLocation>
</comment>
<dbReference type="OMA" id="LPGWNSH"/>
<accession>A0A0L0SUC7</accession>
<dbReference type="GO" id="GO:0005737">
    <property type="term" value="C:cytoplasm"/>
    <property type="evidence" value="ECO:0007669"/>
    <property type="project" value="UniProtKB-SubCell"/>
</dbReference>
<dbReference type="UniPathway" id="UPA00334">
    <property type="reaction ID" value="UER00455"/>
</dbReference>
<comment type="similarity">
    <text evidence="4 5">Belongs to the kynureninase family.</text>
</comment>
<keyword evidence="7" id="KW-1185">Reference proteome</keyword>
<proteinExistence type="inferred from homology"/>
<dbReference type="GO" id="GO:0030429">
    <property type="term" value="F:kynureninase activity"/>
    <property type="evidence" value="ECO:0007669"/>
    <property type="project" value="UniProtKB-UniRule"/>
</dbReference>
<dbReference type="NCBIfam" id="TIGR01814">
    <property type="entry name" value="kynureninase"/>
    <property type="match status" value="1"/>
</dbReference>
<dbReference type="AlphaFoldDB" id="A0A0L0SUC7"/>
<dbReference type="GO" id="GO:0034354">
    <property type="term" value="P:'de novo' NAD+ biosynthetic process from L-tryptophan"/>
    <property type="evidence" value="ECO:0007669"/>
    <property type="project" value="UniProtKB-UniRule"/>
</dbReference>
<comment type="cofactor">
    <cofactor evidence="4 5">
        <name>pyridoxal 5'-phosphate</name>
        <dbReference type="ChEBI" id="CHEBI:597326"/>
    </cofactor>
</comment>
<evidence type="ECO:0000256" key="1">
    <source>
        <dbReference type="ARBA" id="ARBA00022642"/>
    </source>
</evidence>
<dbReference type="InterPro" id="IPR010111">
    <property type="entry name" value="Kynureninase"/>
</dbReference>
<comment type="catalytic activity">
    <reaction evidence="4 5">
        <text>L-kynurenine + H2O = anthranilate + L-alanine + H(+)</text>
        <dbReference type="Rhea" id="RHEA:16813"/>
        <dbReference type="ChEBI" id="CHEBI:15377"/>
        <dbReference type="ChEBI" id="CHEBI:15378"/>
        <dbReference type="ChEBI" id="CHEBI:16567"/>
        <dbReference type="ChEBI" id="CHEBI:57959"/>
        <dbReference type="ChEBI" id="CHEBI:57972"/>
        <dbReference type="EC" id="3.7.1.3"/>
    </reaction>
</comment>
<dbReference type="GO" id="GO:0019441">
    <property type="term" value="P:L-tryptophan catabolic process to kynurenine"/>
    <property type="evidence" value="ECO:0007669"/>
    <property type="project" value="TreeGrafter"/>
</dbReference>
<evidence type="ECO:0000313" key="6">
    <source>
        <dbReference type="EMBL" id="KNE66061.1"/>
    </source>
</evidence>
<dbReference type="PANTHER" id="PTHR14084:SF0">
    <property type="entry name" value="KYNURENINASE"/>
    <property type="match status" value="1"/>
</dbReference>
<reference evidence="7" key="2">
    <citation type="submission" date="2009-11" db="EMBL/GenBank/DDBJ databases">
        <title>The Genome Sequence of Allomyces macrogynus strain ATCC 38327.</title>
        <authorList>
            <consortium name="The Broad Institute Genome Sequencing Platform"/>
            <person name="Russ C."/>
            <person name="Cuomo C."/>
            <person name="Shea T."/>
            <person name="Young S.K."/>
            <person name="Zeng Q."/>
            <person name="Koehrsen M."/>
            <person name="Haas B."/>
            <person name="Borodovsky M."/>
            <person name="Guigo R."/>
            <person name="Alvarado L."/>
            <person name="Berlin A."/>
            <person name="Borenstein D."/>
            <person name="Chen Z."/>
            <person name="Engels R."/>
            <person name="Freedman E."/>
            <person name="Gellesch M."/>
            <person name="Goldberg J."/>
            <person name="Griggs A."/>
            <person name="Gujja S."/>
            <person name="Heiman D."/>
            <person name="Hepburn T."/>
            <person name="Howarth C."/>
            <person name="Jen D."/>
            <person name="Larson L."/>
            <person name="Lewis B."/>
            <person name="Mehta T."/>
            <person name="Park D."/>
            <person name="Pearson M."/>
            <person name="Roberts A."/>
            <person name="Saif S."/>
            <person name="Shenoy N."/>
            <person name="Sisk P."/>
            <person name="Stolte C."/>
            <person name="Sykes S."/>
            <person name="Walk T."/>
            <person name="White J."/>
            <person name="Yandava C."/>
            <person name="Burger G."/>
            <person name="Gray M.W."/>
            <person name="Holland P.W.H."/>
            <person name="King N."/>
            <person name="Lang F.B.F."/>
            <person name="Roger A.J."/>
            <person name="Ruiz-Trillo I."/>
            <person name="Lander E."/>
            <person name="Nusbaum C."/>
        </authorList>
    </citation>
    <scope>NUCLEOTIDE SEQUENCE [LARGE SCALE GENOMIC DNA]</scope>
    <source>
        <strain evidence="7">ATCC 38327</strain>
    </source>
</reference>
<feature type="binding site" evidence="4">
    <location>
        <position position="311"/>
    </location>
    <ligand>
        <name>pyridoxal 5'-phosphate</name>
        <dbReference type="ChEBI" id="CHEBI:597326"/>
    </ligand>
</feature>
<sequence>MATTTTTAHPLDQLRAEATAARLDLASPQFAAHLDAADPLRALRNDFLLPAYPAPAAGTAAASAHADKVVYLCGNSLGLQPRGTRDLLMQELDVWANRGVMGHFDHPYGRPWAEIDETVTGEAAKIVGANVNEVAVMGTLTNNLHLLMVAFYRPTQQRYKILIEGKAFPSDQYAVASQVQVHGFDPKDAVIALTPREGEATLRTEDILATIKQHGNEIAVVLFSGVQYYTGQLFDMPTITRAAREAGCVVGWDLAHAVGNVPLHLHDWDVDFAAWCTYKYLNSGPGCIAGAFVHAKHADKKMADLPRFAGWWGHDKQSRFKMPDQFAPMPGAAGFQLSNPSVVATVSLLGSMQVFQKTSIAQLRAKSLRLTAYLEHLIVSEIAPLPSALGLRILTPSDPNQRGAQLSLLFAKMNGVGPLMKELEHRGVVVDEREPNVIRVAPAPIYNNFTDVRRFVTALKESLEAVAKKN</sequence>
<dbReference type="STRING" id="578462.A0A0L0SUC7"/>
<feature type="binding site" evidence="4">
    <location>
        <position position="278"/>
    </location>
    <ligand>
        <name>pyridoxal 5'-phosphate</name>
        <dbReference type="ChEBI" id="CHEBI:597326"/>
    </ligand>
</feature>
<dbReference type="InterPro" id="IPR015422">
    <property type="entry name" value="PyrdxlP-dep_Trfase_small"/>
</dbReference>
<name>A0A0L0SUC7_ALLM3</name>